<organism evidence="2 3">
    <name type="scientific">Marinobacterium alkalitolerans</name>
    <dbReference type="NCBI Taxonomy" id="1542925"/>
    <lineage>
        <taxon>Bacteria</taxon>
        <taxon>Pseudomonadati</taxon>
        <taxon>Pseudomonadota</taxon>
        <taxon>Gammaproteobacteria</taxon>
        <taxon>Oceanospirillales</taxon>
        <taxon>Oceanospirillaceae</taxon>
        <taxon>Marinobacterium</taxon>
    </lineage>
</organism>
<proteinExistence type="predicted"/>
<comment type="caution">
    <text evidence="2">The sequence shown here is derived from an EMBL/GenBank/DDBJ whole genome shotgun (WGS) entry which is preliminary data.</text>
</comment>
<feature type="region of interest" description="Disordered" evidence="1">
    <location>
        <begin position="189"/>
        <end position="212"/>
    </location>
</feature>
<name>A0ABS3ZDE2_9GAMM</name>
<gene>
    <name evidence="2" type="ORF">H9C73_09880</name>
</gene>
<accession>A0ABS3ZDE2</accession>
<protein>
    <submittedName>
        <fullName evidence="2">Uncharacterized protein</fullName>
    </submittedName>
</protein>
<evidence type="ECO:0000313" key="2">
    <source>
        <dbReference type="EMBL" id="MBP0049049.1"/>
    </source>
</evidence>
<keyword evidence="3" id="KW-1185">Reference proteome</keyword>
<evidence type="ECO:0000256" key="1">
    <source>
        <dbReference type="SAM" id="MobiDB-lite"/>
    </source>
</evidence>
<evidence type="ECO:0000313" key="3">
    <source>
        <dbReference type="Proteomes" id="UP000810171"/>
    </source>
</evidence>
<dbReference type="RefSeq" id="WP_209287662.1">
    <property type="nucleotide sequence ID" value="NZ_JACVEW010000013.1"/>
</dbReference>
<sequence>MALSEKTIATLGFAASEQSMLEVFFSGHSAQGFSLKPISEAASLLIDLKDASGLSKLENWHQSTGKPWIAVVGADMEKPAMEAGIFIDRPLSMKALQDALHDLARLLSGVRPEAVAPASDAQLSDEDKAREAAFAEWQARKLRSSEAASAWQGEHSHREEEGLRSRFSVQRNELNNLILEAQKEIQAQQAKSGVTKTPVKPAPQAPVEPEAPQAPSMSAEMIMQCCGSLSDVNLDSTTERRRVYFSLDGLLFPWVLRAVREGNETGKVQQILGVPGAMFYLPAEKSFLVGIESDLLLQLTRTRFGFDEISLIERGPDQELPKGRRMDSDELVWQLALFTAKGRLPDTLSAEEPMLLKEMPDFERLLETPHARSIAELWQSQKLSARNIVSMLGVSQRFVFSFMVAADAIGLYRQ</sequence>
<reference evidence="2 3" key="1">
    <citation type="submission" date="2020-09" db="EMBL/GenBank/DDBJ databases">
        <authorList>
            <person name="Tanuku N.R.S."/>
        </authorList>
    </citation>
    <scope>NUCLEOTIDE SEQUENCE [LARGE SCALE GENOMIC DNA]</scope>
    <source>
        <strain evidence="2 3">AK62</strain>
    </source>
</reference>
<dbReference type="Proteomes" id="UP000810171">
    <property type="component" value="Unassembled WGS sequence"/>
</dbReference>
<dbReference type="EMBL" id="JACVEW010000013">
    <property type="protein sequence ID" value="MBP0049049.1"/>
    <property type="molecule type" value="Genomic_DNA"/>
</dbReference>